<dbReference type="InterPro" id="IPR008979">
    <property type="entry name" value="Galactose-bd-like_sf"/>
</dbReference>
<sequence length="646" mass="73041">MKKWLYSLLALIGSCAATSAQTTATGNFVRDNYQKFEYKIPMRDGTKLHTNVYVPKDASAINKYPFLMQRTCYSVAPYGPDAYPAAVGPSGTLMRDKYIFVYQDVRGRWASEGTWTNMTPNLPDPAPAATKGRKKAQPAATTAGAPDESSDTYDTIEWLLKNVPNNNGRVGQWGISYPGFYTAASLPDAHPALKAASPQAPVSDFFFDDFHHNGAFIQAYLFTYPVFGVQHPAPTTTAWYNDSFIKTGSSDGFQFQYDLGPLKNVQKYYKDNFFWQETVEHPNYDAFWQKRSILPHLKNTRPAVMTVGGWFDAEDLYGPLNIYKTIEKNTPGAYNTLVMGPFGHGRWSRETGHTLHSNVYFGDSIATFYQRNIEANFFGHFLKGAGDGKTGLPEAYLFNTGRNEWRTFDKWPAADAQTKEYFLNSDGMLASNKIMGSADPSGNGFTEFVSDPMKPVPYTEDITTTQGFTPFNYMSEDQRFAGRRPDVLTFQTDVLTEDLTLGGEITAKLKVSTTGTDADWVVKLIDVYPPNEPNHPYMPNKNITLGNYQQMVRSEAMRGRFRNSFEKPEPFKPGEITDVTFRLQDVLHTFKKGHRMMIQVQSTWFPLIDRNPQTYVDNIFKAEEKDFKKATHRVYDNSVISVQILK</sequence>
<evidence type="ECO:0000259" key="4">
    <source>
        <dbReference type="SMART" id="SM00939"/>
    </source>
</evidence>
<dbReference type="SMART" id="SM00939">
    <property type="entry name" value="PepX_C"/>
    <property type="match status" value="1"/>
</dbReference>
<dbReference type="Pfam" id="PF02129">
    <property type="entry name" value="Peptidase_S15"/>
    <property type="match status" value="1"/>
</dbReference>
<keyword evidence="6" id="KW-1185">Reference proteome</keyword>
<gene>
    <name evidence="5" type="ORF">EQG79_20935</name>
</gene>
<dbReference type="InterPro" id="IPR005674">
    <property type="entry name" value="CocE/Ser_esterase"/>
</dbReference>
<dbReference type="Pfam" id="PF08530">
    <property type="entry name" value="PepX_C"/>
    <property type="match status" value="1"/>
</dbReference>
<dbReference type="Gene3D" id="1.10.3020.10">
    <property type="entry name" value="alpha-amino acid ester hydrolase ( Helical cap domain)"/>
    <property type="match status" value="1"/>
</dbReference>
<dbReference type="NCBIfam" id="TIGR00976">
    <property type="entry name" value="CocE_NonD"/>
    <property type="match status" value="1"/>
</dbReference>
<feature type="domain" description="Xaa-Pro dipeptidyl-peptidase C-terminal" evidence="4">
    <location>
        <begin position="375"/>
        <end position="641"/>
    </location>
</feature>
<dbReference type="RefSeq" id="WP_129603727.1">
    <property type="nucleotide sequence ID" value="NZ_SBLB01000006.1"/>
</dbReference>
<protein>
    <submittedName>
        <fullName evidence="5">CocE/NonD family hydrolase</fullName>
    </submittedName>
</protein>
<evidence type="ECO:0000313" key="6">
    <source>
        <dbReference type="Proteomes" id="UP000290407"/>
    </source>
</evidence>
<feature type="signal peptide" evidence="3">
    <location>
        <begin position="1"/>
        <end position="19"/>
    </location>
</feature>
<dbReference type="GO" id="GO:0008239">
    <property type="term" value="F:dipeptidyl-peptidase activity"/>
    <property type="evidence" value="ECO:0007669"/>
    <property type="project" value="InterPro"/>
</dbReference>
<dbReference type="Gene3D" id="3.40.50.1820">
    <property type="entry name" value="alpha/beta hydrolase"/>
    <property type="match status" value="1"/>
</dbReference>
<dbReference type="Gene3D" id="2.60.120.260">
    <property type="entry name" value="Galactose-binding domain-like"/>
    <property type="match status" value="1"/>
</dbReference>
<feature type="region of interest" description="Disordered" evidence="2">
    <location>
        <begin position="116"/>
        <end position="150"/>
    </location>
</feature>
<evidence type="ECO:0000313" key="5">
    <source>
        <dbReference type="EMBL" id="RYC67928.1"/>
    </source>
</evidence>
<dbReference type="EMBL" id="SBLB01000006">
    <property type="protein sequence ID" value="RYC67928.1"/>
    <property type="molecule type" value="Genomic_DNA"/>
</dbReference>
<reference evidence="5 6" key="1">
    <citation type="submission" date="2019-01" db="EMBL/GenBank/DDBJ databases">
        <title>Spirosoma flava sp. nov., a propanil-degrading bacterium isolated from herbicide-contaminated soil.</title>
        <authorList>
            <person name="Zhang L."/>
            <person name="Jiang J.-D."/>
        </authorList>
    </citation>
    <scope>NUCLEOTIDE SEQUENCE [LARGE SCALE GENOMIC DNA]</scope>
    <source>
        <strain evidence="5 6">TY50</strain>
    </source>
</reference>
<keyword evidence="1 5" id="KW-0378">Hydrolase</keyword>
<dbReference type="SUPFAM" id="SSF53474">
    <property type="entry name" value="alpha/beta-Hydrolases"/>
    <property type="match status" value="1"/>
</dbReference>
<comment type="caution">
    <text evidence="5">The sequence shown here is derived from an EMBL/GenBank/DDBJ whole genome shotgun (WGS) entry which is preliminary data.</text>
</comment>
<keyword evidence="3" id="KW-0732">Signal</keyword>
<dbReference type="InterPro" id="IPR029058">
    <property type="entry name" value="AB_hydrolase_fold"/>
</dbReference>
<feature type="chain" id="PRO_5020375493" evidence="3">
    <location>
        <begin position="20"/>
        <end position="646"/>
    </location>
</feature>
<organism evidence="5 6">
    <name type="scientific">Spirosoma sordidisoli</name>
    <dbReference type="NCBI Taxonomy" id="2502893"/>
    <lineage>
        <taxon>Bacteria</taxon>
        <taxon>Pseudomonadati</taxon>
        <taxon>Bacteroidota</taxon>
        <taxon>Cytophagia</taxon>
        <taxon>Cytophagales</taxon>
        <taxon>Cytophagaceae</taxon>
        <taxon>Spirosoma</taxon>
    </lineage>
</organism>
<evidence type="ECO:0000256" key="1">
    <source>
        <dbReference type="ARBA" id="ARBA00022801"/>
    </source>
</evidence>
<evidence type="ECO:0000256" key="2">
    <source>
        <dbReference type="SAM" id="MobiDB-lite"/>
    </source>
</evidence>
<dbReference type="AlphaFoldDB" id="A0A4V1RVT9"/>
<dbReference type="SUPFAM" id="SSF49785">
    <property type="entry name" value="Galactose-binding domain-like"/>
    <property type="match status" value="1"/>
</dbReference>
<name>A0A4V1RVT9_9BACT</name>
<dbReference type="InterPro" id="IPR013736">
    <property type="entry name" value="Xaa-Pro_dipept_C"/>
</dbReference>
<evidence type="ECO:0000256" key="3">
    <source>
        <dbReference type="SAM" id="SignalP"/>
    </source>
</evidence>
<dbReference type="InterPro" id="IPR000383">
    <property type="entry name" value="Xaa-Pro-like_dom"/>
</dbReference>
<proteinExistence type="predicted"/>
<dbReference type="Proteomes" id="UP000290407">
    <property type="component" value="Unassembled WGS sequence"/>
</dbReference>
<accession>A0A4V1RVT9</accession>
<dbReference type="PROSITE" id="PS51257">
    <property type="entry name" value="PROKAR_LIPOPROTEIN"/>
    <property type="match status" value="1"/>
</dbReference>